<protein>
    <recommendedName>
        <fullName evidence="10">DUF726-domain-containing protein</fullName>
    </recommendedName>
</protein>
<evidence type="ECO:0000256" key="2">
    <source>
        <dbReference type="ARBA" id="ARBA00009824"/>
    </source>
</evidence>
<dbReference type="Proteomes" id="UP000015241">
    <property type="component" value="Unassembled WGS sequence"/>
</dbReference>
<accession>S8EEH0</accession>
<gene>
    <name evidence="8" type="ORF">FOMPIDRAFT_1158889</name>
</gene>
<feature type="compositionally biased region" description="Polar residues" evidence="6">
    <location>
        <begin position="268"/>
        <end position="278"/>
    </location>
</feature>
<feature type="transmembrane region" description="Helical" evidence="7">
    <location>
        <begin position="387"/>
        <end position="409"/>
    </location>
</feature>
<feature type="region of interest" description="Disordered" evidence="6">
    <location>
        <begin position="742"/>
        <end position="837"/>
    </location>
</feature>
<dbReference type="FunCoup" id="S8EEH0">
    <property type="interactions" value="3"/>
</dbReference>
<evidence type="ECO:0008006" key="10">
    <source>
        <dbReference type="Google" id="ProtNLM"/>
    </source>
</evidence>
<evidence type="ECO:0000256" key="3">
    <source>
        <dbReference type="ARBA" id="ARBA00022692"/>
    </source>
</evidence>
<feature type="region of interest" description="Disordered" evidence="6">
    <location>
        <begin position="1046"/>
        <end position="1067"/>
    </location>
</feature>
<dbReference type="HOGENOM" id="CLU_001695_0_1_1"/>
<dbReference type="InParanoid" id="S8EEH0"/>
<evidence type="ECO:0000256" key="5">
    <source>
        <dbReference type="ARBA" id="ARBA00023136"/>
    </source>
</evidence>
<evidence type="ECO:0000256" key="4">
    <source>
        <dbReference type="ARBA" id="ARBA00022989"/>
    </source>
</evidence>
<dbReference type="STRING" id="743788.S8EEH0"/>
<feature type="region of interest" description="Disordered" evidence="6">
    <location>
        <begin position="1"/>
        <end position="23"/>
    </location>
</feature>
<comment type="subcellular location">
    <subcellularLocation>
        <location evidence="1">Membrane</location>
        <topology evidence="1">Multi-pass membrane protein</topology>
    </subcellularLocation>
</comment>
<dbReference type="Pfam" id="PF05277">
    <property type="entry name" value="DUF726"/>
    <property type="match status" value="1"/>
</dbReference>
<name>S8EEH0_FOMSC</name>
<feature type="compositionally biased region" description="Basic and acidic residues" evidence="6">
    <location>
        <begin position="742"/>
        <end position="752"/>
    </location>
</feature>
<feature type="compositionally biased region" description="Basic and acidic residues" evidence="6">
    <location>
        <begin position="877"/>
        <end position="886"/>
    </location>
</feature>
<comment type="similarity">
    <text evidence="2">Belongs to the TMCO4 family.</text>
</comment>
<dbReference type="SUPFAM" id="SSF53474">
    <property type="entry name" value="alpha/beta-Hydrolases"/>
    <property type="match status" value="1"/>
</dbReference>
<evidence type="ECO:0000313" key="9">
    <source>
        <dbReference type="Proteomes" id="UP000015241"/>
    </source>
</evidence>
<feature type="compositionally biased region" description="Basic and acidic residues" evidence="6">
    <location>
        <begin position="926"/>
        <end position="937"/>
    </location>
</feature>
<dbReference type="InterPro" id="IPR007941">
    <property type="entry name" value="DUF726"/>
</dbReference>
<feature type="transmembrane region" description="Helical" evidence="7">
    <location>
        <begin position="599"/>
        <end position="616"/>
    </location>
</feature>
<dbReference type="OrthoDB" id="277931at2759"/>
<organism evidence="8 9">
    <name type="scientific">Fomitopsis schrenkii</name>
    <name type="common">Brown rot fungus</name>
    <dbReference type="NCBI Taxonomy" id="2126942"/>
    <lineage>
        <taxon>Eukaryota</taxon>
        <taxon>Fungi</taxon>
        <taxon>Dikarya</taxon>
        <taxon>Basidiomycota</taxon>
        <taxon>Agaricomycotina</taxon>
        <taxon>Agaricomycetes</taxon>
        <taxon>Polyporales</taxon>
        <taxon>Fomitopsis</taxon>
    </lineage>
</organism>
<dbReference type="PANTHER" id="PTHR17920:SF3">
    <property type="entry name" value="TRANSMEMBRANE AND COILED-COIL DOMAIN-CONTAINING PROTEIN 4"/>
    <property type="match status" value="1"/>
</dbReference>
<evidence type="ECO:0000256" key="1">
    <source>
        <dbReference type="ARBA" id="ARBA00004141"/>
    </source>
</evidence>
<sequence>MPVVAPPLITPIEPDIFDDDDEGWQDMPVIRESDEFAGGLDEEDQKKYKYVPPEKKDATAAKQIGNATGNVLDIDFEGQEWRTKVDQNEGEYTRLRLNEEDESDEVHMRTKYLFNEDKAMTPLSQMQATKDLLTDAQRIAYVGLCALITREMADRFKALNRKEFKKAIESMQLWALRIMGRIYYHMELTTEEQKMIDSLAIHGIQAKDLVPALMTTHTVANPEYDPVEAKRLADEHLAAEMAKLAKLEEDSADVSDSLVPTPKAATTPDLNNTPKPAQTTTRILEGTSESVPGISTHLSAADKDVTLDIRWTVLCDLFLVLIADSVYDARSRVLLENVALKLGLGWLDVVKFERRVTEALEIEEGIETLEEQDTIKGVQKATRRRRFMMLGLATLGGGLVIGLSAGLLAPMIGAGLGMAFSTIGISGTAGFLAGTAGGAVITTGGVLAGSGLAAHGMANRTKYVRTFDILPLHNNKRVNCILTVPGFMNGPHDDVRLPFSVLDPVVGDVFSVLWEPEMIRETGSAIKILTSEVLTQLAQTALQATVMTALMSALQWPIILTKLGYLIDNPWSNALDRAKSAGLVLADVLIRRHLGVRPITLIGFSLGARVIFYALLELAKQKHFGIVQDVILLGATVTAPHRTWLEVRSVISGRFVNCYARNDWVLNYLFRATSGSLNTVAGLRPLNNVPGLENIDVTDKIAGHMSYRTFMPLILDQLGFPVSADYFDEPEEPDFEGERIVVREGEEDEKKGGWFTRKKNRNSMQSSHVSRPPSDLVFLPEKDRTSLSSNGDDDLPPREEAVVPPPPGLHKAAVDVPLPPTPAVESTPAGEAGEVEGDVSSALPVTAGFNLAAIKEVIGKDSADLPMLPPNRFPTTRIHEPTHRSESVPLPSPAPGPPAPDVTPTARASFDGRQVESRPVAGPSSYDRHELHQRSRSYDSVLDSEGDDGSTQFSGLTSQAADEIDEFAPATATSRSFWPSDATEVTPTFGAFGSYRPTLGQDASLSNSVPFGAASSLVPTSFDSFGSSSLTRNPFASPPGNSLLSFGGIDGSITQSPSPPNVERDPWNISTTILSDARKKGSSTLDLNPWQS</sequence>
<evidence type="ECO:0000256" key="7">
    <source>
        <dbReference type="SAM" id="Phobius"/>
    </source>
</evidence>
<dbReference type="GO" id="GO:0016020">
    <property type="term" value="C:membrane"/>
    <property type="evidence" value="ECO:0007669"/>
    <property type="project" value="UniProtKB-SubCell"/>
</dbReference>
<reference evidence="8 9" key="1">
    <citation type="journal article" date="2012" name="Science">
        <title>The Paleozoic origin of enzymatic lignin decomposition reconstructed from 31 fungal genomes.</title>
        <authorList>
            <person name="Floudas D."/>
            <person name="Binder M."/>
            <person name="Riley R."/>
            <person name="Barry K."/>
            <person name="Blanchette R.A."/>
            <person name="Henrissat B."/>
            <person name="Martinez A.T."/>
            <person name="Otillar R."/>
            <person name="Spatafora J.W."/>
            <person name="Yadav J.S."/>
            <person name="Aerts A."/>
            <person name="Benoit I."/>
            <person name="Boyd A."/>
            <person name="Carlson A."/>
            <person name="Copeland A."/>
            <person name="Coutinho P.M."/>
            <person name="de Vries R.P."/>
            <person name="Ferreira P."/>
            <person name="Findley K."/>
            <person name="Foster B."/>
            <person name="Gaskell J."/>
            <person name="Glotzer D."/>
            <person name="Gorecki P."/>
            <person name="Heitman J."/>
            <person name="Hesse C."/>
            <person name="Hori C."/>
            <person name="Igarashi K."/>
            <person name="Jurgens J.A."/>
            <person name="Kallen N."/>
            <person name="Kersten P."/>
            <person name="Kohler A."/>
            <person name="Kuees U."/>
            <person name="Kumar T.K.A."/>
            <person name="Kuo A."/>
            <person name="LaButti K."/>
            <person name="Larrondo L.F."/>
            <person name="Lindquist E."/>
            <person name="Ling A."/>
            <person name="Lombard V."/>
            <person name="Lucas S."/>
            <person name="Lundell T."/>
            <person name="Martin R."/>
            <person name="McLaughlin D.J."/>
            <person name="Morgenstern I."/>
            <person name="Morin E."/>
            <person name="Murat C."/>
            <person name="Nagy L.G."/>
            <person name="Nolan M."/>
            <person name="Ohm R.A."/>
            <person name="Patyshakuliyeva A."/>
            <person name="Rokas A."/>
            <person name="Ruiz-Duenas F.J."/>
            <person name="Sabat G."/>
            <person name="Salamov A."/>
            <person name="Samejima M."/>
            <person name="Schmutz J."/>
            <person name="Slot J.C."/>
            <person name="St John F."/>
            <person name="Stenlid J."/>
            <person name="Sun H."/>
            <person name="Sun S."/>
            <person name="Syed K."/>
            <person name="Tsang A."/>
            <person name="Wiebenga A."/>
            <person name="Young D."/>
            <person name="Pisabarro A."/>
            <person name="Eastwood D.C."/>
            <person name="Martin F."/>
            <person name="Cullen D."/>
            <person name="Grigoriev I.V."/>
            <person name="Hibbett D.S."/>
        </authorList>
    </citation>
    <scope>NUCLEOTIDE SEQUENCE</scope>
    <source>
        <strain evidence="9">FP-58527</strain>
    </source>
</reference>
<dbReference type="EMBL" id="KE504130">
    <property type="protein sequence ID" value="EPT03412.1"/>
    <property type="molecule type" value="Genomic_DNA"/>
</dbReference>
<dbReference type="AlphaFoldDB" id="S8EEH0"/>
<keyword evidence="4 7" id="KW-1133">Transmembrane helix</keyword>
<keyword evidence="3 7" id="KW-0812">Transmembrane</keyword>
<keyword evidence="9" id="KW-1185">Reference proteome</keyword>
<dbReference type="eggNOG" id="KOG2385">
    <property type="taxonomic scope" value="Eukaryota"/>
</dbReference>
<evidence type="ECO:0000256" key="6">
    <source>
        <dbReference type="SAM" id="MobiDB-lite"/>
    </source>
</evidence>
<keyword evidence="5 7" id="KW-0472">Membrane</keyword>
<feature type="region of interest" description="Disordered" evidence="6">
    <location>
        <begin position="255"/>
        <end position="278"/>
    </location>
</feature>
<feature type="compositionally biased region" description="Pro residues" evidence="6">
    <location>
        <begin position="890"/>
        <end position="901"/>
    </location>
</feature>
<feature type="transmembrane region" description="Helical" evidence="7">
    <location>
        <begin position="429"/>
        <end position="453"/>
    </location>
</feature>
<proteinExistence type="inferred from homology"/>
<feature type="region of interest" description="Disordered" evidence="6">
    <location>
        <begin position="860"/>
        <end position="955"/>
    </location>
</feature>
<evidence type="ECO:0000313" key="8">
    <source>
        <dbReference type="EMBL" id="EPT03412.1"/>
    </source>
</evidence>
<dbReference type="InterPro" id="IPR029058">
    <property type="entry name" value="AB_hydrolase_fold"/>
</dbReference>
<dbReference type="PANTHER" id="PTHR17920">
    <property type="entry name" value="TRANSMEMBRANE AND COILED-COIL DOMAIN-CONTAINING PROTEIN 4 TMCO4"/>
    <property type="match status" value="1"/>
</dbReference>